<accession>I2GQ07</accession>
<dbReference type="Gene3D" id="3.40.50.2300">
    <property type="match status" value="1"/>
</dbReference>
<evidence type="ECO:0000256" key="2">
    <source>
        <dbReference type="PROSITE-ProRule" id="PRU00169"/>
    </source>
</evidence>
<dbReference type="GO" id="GO:0000160">
    <property type="term" value="P:phosphorelay signal transduction system"/>
    <property type="evidence" value="ECO:0007669"/>
    <property type="project" value="InterPro"/>
</dbReference>
<evidence type="ECO:0000259" key="3">
    <source>
        <dbReference type="PROSITE" id="PS50110"/>
    </source>
</evidence>
<sequence length="137" mass="15484">MMSENYHVLFIDEDVFIRNILRHTLSAEFTITTLPNGIEAMSWLEQGHEPDIIVTELKLPHLDGRELIQLVRGSNLFGHIPILVLSVVDDSATRIDCLDRGADGYINKPFNPMEVRAKIRAILRRTQPSTASLVASY</sequence>
<dbReference type="InterPro" id="IPR011006">
    <property type="entry name" value="CheY-like_superfamily"/>
</dbReference>
<dbReference type="Pfam" id="PF00072">
    <property type="entry name" value="Response_reg"/>
    <property type="match status" value="1"/>
</dbReference>
<gene>
    <name evidence="4" type="primary">phoB3</name>
    <name evidence="4" type="ORF">BN8_05286</name>
</gene>
<dbReference type="AlphaFoldDB" id="I2GQ07"/>
<organism evidence="4 5">
    <name type="scientific">Fibrisoma limi BUZ 3</name>
    <dbReference type="NCBI Taxonomy" id="1185876"/>
    <lineage>
        <taxon>Bacteria</taxon>
        <taxon>Pseudomonadati</taxon>
        <taxon>Bacteroidota</taxon>
        <taxon>Cytophagia</taxon>
        <taxon>Cytophagales</taxon>
        <taxon>Spirosomataceae</taxon>
        <taxon>Fibrisoma</taxon>
    </lineage>
</organism>
<feature type="domain" description="Response regulatory" evidence="3">
    <location>
        <begin position="7"/>
        <end position="123"/>
    </location>
</feature>
<comment type="caution">
    <text evidence="2">Lacks conserved residue(s) required for the propagation of feature annotation.</text>
</comment>
<protein>
    <submittedName>
        <fullName evidence="4">PhoB3 protein</fullName>
    </submittedName>
</protein>
<dbReference type="SMART" id="SM00448">
    <property type="entry name" value="REC"/>
    <property type="match status" value="1"/>
</dbReference>
<reference evidence="4 5" key="1">
    <citation type="journal article" date="2012" name="J. Bacteriol.">
        <title>Genome Sequence of the Filamentous Bacterium Fibrisoma limi BUZ 3T.</title>
        <authorList>
            <person name="Filippini M."/>
            <person name="Qi W."/>
            <person name="Jaenicke S."/>
            <person name="Goesmann A."/>
            <person name="Smits T.H."/>
            <person name="Bagheri H.C."/>
        </authorList>
    </citation>
    <scope>NUCLEOTIDE SEQUENCE [LARGE SCALE GENOMIC DNA]</scope>
    <source>
        <strain evidence="5">BUZ 3T</strain>
    </source>
</reference>
<dbReference type="InterPro" id="IPR050595">
    <property type="entry name" value="Bact_response_regulator"/>
</dbReference>
<dbReference type="SUPFAM" id="SSF52172">
    <property type="entry name" value="CheY-like"/>
    <property type="match status" value="1"/>
</dbReference>
<proteinExistence type="predicted"/>
<dbReference type="Proteomes" id="UP000009309">
    <property type="component" value="Unassembled WGS sequence"/>
</dbReference>
<keyword evidence="5" id="KW-1185">Reference proteome</keyword>
<keyword evidence="1" id="KW-0597">Phosphoprotein</keyword>
<dbReference type="PROSITE" id="PS50110">
    <property type="entry name" value="RESPONSE_REGULATORY"/>
    <property type="match status" value="1"/>
</dbReference>
<dbReference type="EMBL" id="CAIT01000009">
    <property type="protein sequence ID" value="CCH55985.1"/>
    <property type="molecule type" value="Genomic_DNA"/>
</dbReference>
<comment type="caution">
    <text evidence="4">The sequence shown here is derived from an EMBL/GenBank/DDBJ whole genome shotgun (WGS) entry which is preliminary data.</text>
</comment>
<dbReference type="eggNOG" id="COG0745">
    <property type="taxonomic scope" value="Bacteria"/>
</dbReference>
<evidence type="ECO:0000256" key="1">
    <source>
        <dbReference type="ARBA" id="ARBA00022553"/>
    </source>
</evidence>
<name>I2GQ07_9BACT</name>
<evidence type="ECO:0000313" key="4">
    <source>
        <dbReference type="EMBL" id="CCH55985.1"/>
    </source>
</evidence>
<dbReference type="RefSeq" id="WP_009284550.1">
    <property type="nucleotide sequence ID" value="NZ_CAIT01000009.1"/>
</dbReference>
<dbReference type="InterPro" id="IPR001789">
    <property type="entry name" value="Sig_transdc_resp-reg_receiver"/>
</dbReference>
<dbReference type="STRING" id="1185876.BN8_05286"/>
<evidence type="ECO:0000313" key="5">
    <source>
        <dbReference type="Proteomes" id="UP000009309"/>
    </source>
</evidence>
<dbReference type="PANTHER" id="PTHR44591">
    <property type="entry name" value="STRESS RESPONSE REGULATOR PROTEIN 1"/>
    <property type="match status" value="1"/>
</dbReference>
<dbReference type="PANTHER" id="PTHR44591:SF3">
    <property type="entry name" value="RESPONSE REGULATORY DOMAIN-CONTAINING PROTEIN"/>
    <property type="match status" value="1"/>
</dbReference>